<reference evidence="5" key="2">
    <citation type="submission" date="2013-10" db="EMBL/GenBank/DDBJ databases">
        <authorList>
            <person name="Aslett M."/>
        </authorList>
    </citation>
    <scope>NUCLEOTIDE SEQUENCE [LARGE SCALE GENOMIC DNA]</scope>
    <source>
        <strain evidence="5">Houghton</strain>
    </source>
</reference>
<feature type="transmembrane region" description="Helical" evidence="4">
    <location>
        <begin position="202"/>
        <end position="224"/>
    </location>
</feature>
<dbReference type="Proteomes" id="UP000030747">
    <property type="component" value="Unassembled WGS sequence"/>
</dbReference>
<dbReference type="InterPro" id="IPR048254">
    <property type="entry name" value="CDP_ALCOHOL_P_TRANSF_CS"/>
</dbReference>
<evidence type="ECO:0000256" key="1">
    <source>
        <dbReference type="ARBA" id="ARBA00004370"/>
    </source>
</evidence>
<keyword evidence="3 4" id="KW-0472">Membrane</keyword>
<evidence type="ECO:0000313" key="5">
    <source>
        <dbReference type="EMBL" id="CDJ39016.1"/>
    </source>
</evidence>
<dbReference type="GO" id="GO:0006646">
    <property type="term" value="P:phosphatidylethanolamine biosynthetic process"/>
    <property type="evidence" value="ECO:0007669"/>
    <property type="project" value="TreeGrafter"/>
</dbReference>
<dbReference type="PANTHER" id="PTHR10414:SF37">
    <property type="entry name" value="BB IN A BOXCAR, ISOFORM C"/>
    <property type="match status" value="1"/>
</dbReference>
<dbReference type="EMBL" id="HG674134">
    <property type="protein sequence ID" value="CDJ39016.1"/>
    <property type="molecule type" value="Genomic_DNA"/>
</dbReference>
<keyword evidence="4" id="KW-0812">Transmembrane</keyword>
<dbReference type="PROSITE" id="PS00379">
    <property type="entry name" value="CDP_ALCOHOL_P_TRANSF"/>
    <property type="match status" value="1"/>
</dbReference>
<dbReference type="AlphaFoldDB" id="U6KM05"/>
<keyword evidence="4" id="KW-1133">Transmembrane helix</keyword>
<dbReference type="OrthoDB" id="348027at2759"/>
<evidence type="ECO:0000256" key="3">
    <source>
        <dbReference type="ARBA" id="ARBA00023136"/>
    </source>
</evidence>
<evidence type="ECO:0000256" key="2">
    <source>
        <dbReference type="ARBA" id="ARBA00010441"/>
    </source>
</evidence>
<organism evidence="5 6">
    <name type="scientific">Eimeria tenella</name>
    <name type="common">Coccidian parasite</name>
    <dbReference type="NCBI Taxonomy" id="5802"/>
    <lineage>
        <taxon>Eukaryota</taxon>
        <taxon>Sar</taxon>
        <taxon>Alveolata</taxon>
        <taxon>Apicomplexa</taxon>
        <taxon>Conoidasida</taxon>
        <taxon>Coccidia</taxon>
        <taxon>Eucoccidiorida</taxon>
        <taxon>Eimeriorina</taxon>
        <taxon>Eimeriidae</taxon>
        <taxon>Eimeria</taxon>
    </lineage>
</organism>
<reference evidence="5" key="1">
    <citation type="submission" date="2013-10" db="EMBL/GenBank/DDBJ databases">
        <title>Genomic analysis of the causative agents of coccidiosis in chickens.</title>
        <authorList>
            <person name="Reid A.J."/>
            <person name="Blake D."/>
            <person name="Billington K."/>
            <person name="Browne H."/>
            <person name="Dunn M."/>
            <person name="Hung S."/>
            <person name="Kawahara F."/>
            <person name="Miranda-Saavedra D."/>
            <person name="Mourier T."/>
            <person name="Nagra H."/>
            <person name="Otto T.D."/>
            <person name="Rawlings N."/>
            <person name="Sanchez A."/>
            <person name="Sanders M."/>
            <person name="Subramaniam C."/>
            <person name="Tay Y."/>
            <person name="Dear P."/>
            <person name="Doerig C."/>
            <person name="Gruber A."/>
            <person name="Parkinson J."/>
            <person name="Shirley M."/>
            <person name="Wan K.L."/>
            <person name="Berriman M."/>
            <person name="Tomley F."/>
            <person name="Pain A."/>
        </authorList>
    </citation>
    <scope>NUCLEOTIDE SEQUENCE [LARGE SCALE GENOMIC DNA]</scope>
    <source>
        <strain evidence="5">Houghton</strain>
    </source>
</reference>
<protein>
    <submittedName>
        <fullName evidence="5">Aminoalcoholphosphotransferase, putative</fullName>
    </submittedName>
</protein>
<comment type="subcellular location">
    <subcellularLocation>
        <location evidence="1">Membrane</location>
    </subcellularLocation>
</comment>
<keyword evidence="6" id="KW-1185">Reference proteome</keyword>
<proteinExistence type="inferred from homology"/>
<feature type="transmembrane region" description="Helical" evidence="4">
    <location>
        <begin position="162"/>
        <end position="181"/>
    </location>
</feature>
<dbReference type="GO" id="GO:0004142">
    <property type="term" value="F:diacylglycerol cholinephosphotransferase activity"/>
    <property type="evidence" value="ECO:0007669"/>
    <property type="project" value="TreeGrafter"/>
</dbReference>
<keyword evidence="5" id="KW-0808">Transferase</keyword>
<dbReference type="GO" id="GO:0005794">
    <property type="term" value="C:Golgi apparatus"/>
    <property type="evidence" value="ECO:0007669"/>
    <property type="project" value="TreeGrafter"/>
</dbReference>
<dbReference type="PANTHER" id="PTHR10414">
    <property type="entry name" value="ETHANOLAMINEPHOSPHOTRANSFERASE"/>
    <property type="match status" value="1"/>
</dbReference>
<feature type="transmembrane region" description="Helical" evidence="4">
    <location>
        <begin position="357"/>
        <end position="377"/>
    </location>
</feature>
<dbReference type="InterPro" id="IPR014472">
    <property type="entry name" value="CHOPT"/>
</dbReference>
<dbReference type="GO" id="GO:0005789">
    <property type="term" value="C:endoplasmic reticulum membrane"/>
    <property type="evidence" value="ECO:0007669"/>
    <property type="project" value="TreeGrafter"/>
</dbReference>
<gene>
    <name evidence="5" type="ORF">ETH_00029435</name>
</gene>
<name>U6KM05_EIMTE</name>
<dbReference type="GeneID" id="25254968"/>
<dbReference type="RefSeq" id="XP_013229771.1">
    <property type="nucleotide sequence ID" value="XM_013374317.1"/>
</dbReference>
<evidence type="ECO:0000256" key="4">
    <source>
        <dbReference type="SAM" id="Phobius"/>
    </source>
</evidence>
<feature type="transmembrane region" description="Helical" evidence="4">
    <location>
        <begin position="132"/>
        <end position="156"/>
    </location>
</feature>
<comment type="similarity">
    <text evidence="2">Belongs to the CDP-alcohol phosphatidyltransferase class-I family.</text>
</comment>
<feature type="transmembrane region" description="Helical" evidence="4">
    <location>
        <begin position="321"/>
        <end position="345"/>
    </location>
</feature>
<evidence type="ECO:0000313" key="6">
    <source>
        <dbReference type="Proteomes" id="UP000030747"/>
    </source>
</evidence>
<sequence>MGLFGCYIDSKGLQQLTKYKYVSAGSTPVDRLMNPFWNAVVSYTPLTLDAIDGKQARRTNTSTPLGQLFDHGCDAFSTVGLKGVDRWGVDGCSDDFCELRAIAAAVAVCAAAAAAAAAAVQQTATCIAATPAAAAAAAVRACLLQVFAALSVLGTIRVGQSVAAFMLIAILQMQLFIYTWWELHFHEYRCHTGITGVTEGQFVMMGMNIISLVFGPQIFTTSLADVAPVSFARAAPPCLLTLPLQAFLAFPFYLLLVGMLTSDVLNGCRLADRPAKAISVMGEHPVLCYWTMICNTSIIALRLNLSATCRMDFSPVQWPVLPFWFCCIWLYAVSPSASGVGALLLPQLLQQQQKQQMSPYSSTVLAAVLLWSFFYLVSLLRSTVSLICQHFNISCFGVGQVARAKEQ</sequence>
<dbReference type="VEuPathDB" id="ToxoDB:ETH2_1329900"/>
<dbReference type="GO" id="GO:0004307">
    <property type="term" value="F:ethanolaminephosphotransferase activity"/>
    <property type="evidence" value="ECO:0007669"/>
    <property type="project" value="TreeGrafter"/>
</dbReference>
<dbReference type="InterPro" id="IPR043130">
    <property type="entry name" value="CDP-OH_PTrfase_TM_dom"/>
</dbReference>
<dbReference type="VEuPathDB" id="ToxoDB:ETH_00029435"/>
<dbReference type="Gene3D" id="1.20.120.1760">
    <property type="match status" value="1"/>
</dbReference>
<feature type="transmembrane region" description="Helical" evidence="4">
    <location>
        <begin position="244"/>
        <end position="265"/>
    </location>
</feature>
<feature type="transmembrane region" description="Helical" evidence="4">
    <location>
        <begin position="101"/>
        <end position="120"/>
    </location>
</feature>
<accession>U6KM05</accession>